<sequence>MKHTLVFKTLPILVITLFVFFGFKNKVNTTSYKCMIQMTNYTGEGAYIAISLLNPDGTYEKTLYIQGDDDEWYSDITEWWKFHGKIRADIDAITGATISGGGRTISVIQIDDDKIDVGYKIRFESAVEDQEYYKDDVEFELTSESVKSKVDGNGFIRYVRIIPQ</sequence>
<dbReference type="Pfam" id="PF10029">
    <property type="entry name" value="DUF2271"/>
    <property type="match status" value="1"/>
</dbReference>
<keyword evidence="3" id="KW-1185">Reference proteome</keyword>
<dbReference type="InterPro" id="IPR014469">
    <property type="entry name" value="DUF2271"/>
</dbReference>
<keyword evidence="1" id="KW-1133">Transmembrane helix</keyword>
<dbReference type="EMBL" id="JAUOEK010000068">
    <property type="protein sequence ID" value="MDO5969276.1"/>
    <property type="molecule type" value="Genomic_DNA"/>
</dbReference>
<dbReference type="RefSeq" id="WP_303276964.1">
    <property type="nucleotide sequence ID" value="NZ_JAUOEK010000068.1"/>
</dbReference>
<keyword evidence="1" id="KW-0812">Transmembrane</keyword>
<comment type="caution">
    <text evidence="2">The sequence shown here is derived from an EMBL/GenBank/DDBJ whole genome shotgun (WGS) entry which is preliminary data.</text>
</comment>
<keyword evidence="1" id="KW-0472">Membrane</keyword>
<evidence type="ECO:0000313" key="3">
    <source>
        <dbReference type="Proteomes" id="UP001176883"/>
    </source>
</evidence>
<reference evidence="2" key="1">
    <citation type="submission" date="2023-07" db="EMBL/GenBank/DDBJ databases">
        <title>Two novel species in the genus Flavivirga.</title>
        <authorList>
            <person name="Kwon K."/>
        </authorList>
    </citation>
    <scope>NUCLEOTIDE SEQUENCE</scope>
    <source>
        <strain evidence="2">KCTC 52353</strain>
    </source>
</reference>
<accession>A0ABT8W827</accession>
<evidence type="ECO:0000256" key="1">
    <source>
        <dbReference type="SAM" id="Phobius"/>
    </source>
</evidence>
<name>A0ABT8W827_9FLAO</name>
<gene>
    <name evidence="2" type="ORF">Q4Q35_05600</name>
</gene>
<organism evidence="2 3">
    <name type="scientific">Flavivirga aquimarina</name>
    <dbReference type="NCBI Taxonomy" id="2027862"/>
    <lineage>
        <taxon>Bacteria</taxon>
        <taxon>Pseudomonadati</taxon>
        <taxon>Bacteroidota</taxon>
        <taxon>Flavobacteriia</taxon>
        <taxon>Flavobacteriales</taxon>
        <taxon>Flavobacteriaceae</taxon>
        <taxon>Flavivirga</taxon>
    </lineage>
</organism>
<feature type="transmembrane region" description="Helical" evidence="1">
    <location>
        <begin position="6"/>
        <end position="23"/>
    </location>
</feature>
<dbReference type="Proteomes" id="UP001176883">
    <property type="component" value="Unassembled WGS sequence"/>
</dbReference>
<proteinExistence type="predicted"/>
<protein>
    <submittedName>
        <fullName evidence="2">DUF2271 domain-containing protein</fullName>
    </submittedName>
</protein>
<evidence type="ECO:0000313" key="2">
    <source>
        <dbReference type="EMBL" id="MDO5969276.1"/>
    </source>
</evidence>